<dbReference type="GO" id="GO:0000155">
    <property type="term" value="F:phosphorelay sensor kinase activity"/>
    <property type="evidence" value="ECO:0007669"/>
    <property type="project" value="InterPro"/>
</dbReference>
<dbReference type="Pfam" id="PF00512">
    <property type="entry name" value="HisKA"/>
    <property type="match status" value="1"/>
</dbReference>
<dbReference type="InterPro" id="IPR003661">
    <property type="entry name" value="HisK_dim/P_dom"/>
</dbReference>
<dbReference type="InterPro" id="IPR003594">
    <property type="entry name" value="HATPase_dom"/>
</dbReference>
<dbReference type="InterPro" id="IPR004358">
    <property type="entry name" value="Sig_transdc_His_kin-like_C"/>
</dbReference>
<keyword evidence="2" id="KW-1133">Transmembrane helix</keyword>
<evidence type="ECO:0000256" key="2">
    <source>
        <dbReference type="SAM" id="Phobius"/>
    </source>
</evidence>
<dbReference type="SUPFAM" id="SSF47384">
    <property type="entry name" value="Homodimeric domain of signal transducing histidine kinase"/>
    <property type="match status" value="1"/>
</dbReference>
<dbReference type="PANTHER" id="PTHR43065:SF52">
    <property type="entry name" value="SENSOR PROTEIN KINASE PILS"/>
    <property type="match status" value="1"/>
</dbReference>
<feature type="domain" description="Histidine kinase" evidence="3">
    <location>
        <begin position="337"/>
        <end position="547"/>
    </location>
</feature>
<dbReference type="InterPro" id="IPR005467">
    <property type="entry name" value="His_kinase_dom"/>
</dbReference>
<evidence type="ECO:0000313" key="4">
    <source>
        <dbReference type="EMBL" id="VAW52965.1"/>
    </source>
</evidence>
<proteinExistence type="predicted"/>
<feature type="transmembrane region" description="Helical" evidence="2">
    <location>
        <begin position="163"/>
        <end position="182"/>
    </location>
</feature>
<dbReference type="EMBL" id="UOFD01000055">
    <property type="protein sequence ID" value="VAW52965.1"/>
    <property type="molecule type" value="Genomic_DNA"/>
</dbReference>
<dbReference type="Gene3D" id="1.10.287.130">
    <property type="match status" value="1"/>
</dbReference>
<accession>A0A3B0WAK2</accession>
<dbReference type="CDD" id="cd00082">
    <property type="entry name" value="HisKA"/>
    <property type="match status" value="1"/>
</dbReference>
<keyword evidence="2" id="KW-0472">Membrane</keyword>
<dbReference type="Pfam" id="PF25323">
    <property type="entry name" value="6TM_PilS"/>
    <property type="match status" value="1"/>
</dbReference>
<dbReference type="InterPro" id="IPR036097">
    <property type="entry name" value="HisK_dim/P_sf"/>
</dbReference>
<gene>
    <name evidence="4" type="ORF">MNBD_GAMMA06-82</name>
</gene>
<dbReference type="SUPFAM" id="SSF55874">
    <property type="entry name" value="ATPase domain of HSP90 chaperone/DNA topoisomerase II/histidine kinase"/>
    <property type="match status" value="1"/>
</dbReference>
<dbReference type="PANTHER" id="PTHR43065">
    <property type="entry name" value="SENSOR HISTIDINE KINASE"/>
    <property type="match status" value="1"/>
</dbReference>
<dbReference type="PROSITE" id="PS50109">
    <property type="entry name" value="HIS_KIN"/>
    <property type="match status" value="1"/>
</dbReference>
<dbReference type="Gene3D" id="3.30.450.20">
    <property type="entry name" value="PAS domain"/>
    <property type="match status" value="1"/>
</dbReference>
<dbReference type="Gene3D" id="3.30.565.10">
    <property type="entry name" value="Histidine kinase-like ATPase, C-terminal domain"/>
    <property type="match status" value="1"/>
</dbReference>
<evidence type="ECO:0000259" key="3">
    <source>
        <dbReference type="PROSITE" id="PS50109"/>
    </source>
</evidence>
<sequence length="547" mass="61259">MNPQSGYPVNTPLQNSPDAWYRLRLFNYFRSSLALLFITIYLNGWLLRLLPDGLAHTELFIITSAIYFLISLIFATGVTHQKPSLSTQAIAHTIIDISIVTILMHATGGIRTGLGMLLIISVSMSSLFLHKRITILFAAISTLAIISEQIYSQLTYADYAPAFTQAGLLGILIFITATISAYSAKRLKESEQLAEDASHKLESIVQMNQHIIHSMRTGIIVIKNDGYILMTNNAALELLGKLTGKKQPNLNDISSNLYQRFIDWNNNTIQNHQPIQQAQGLPDIQPGFSHIEGSENFDKKHGEKQMGRTLIFIEDATQLSQRFQQVKLASLGRLTASIAHEIRNPLAAINHAGQLLGETSINDADKKLTSIINTQAKRLNGIVEDVLQLSRQQRGTPETINLHQWLLQFRGEFIATNNLQTNQMPIQIKPQSIEISFDSNQLHQVMWNLCSNAINHSHLELSNIIINIQGTIDEVTDQPYIDIIDNGAGINEETQTHIFDPFFTTNVEGTGLGLYITKEVIESNRAKIRYIPPTNTGTCFRIYFQQA</sequence>
<keyword evidence="2" id="KW-0812">Transmembrane</keyword>
<name>A0A3B0WAK2_9ZZZZ</name>
<dbReference type="Pfam" id="PF02518">
    <property type="entry name" value="HATPase_c"/>
    <property type="match status" value="1"/>
</dbReference>
<dbReference type="SMART" id="SM00387">
    <property type="entry name" value="HATPase_c"/>
    <property type="match status" value="1"/>
</dbReference>
<keyword evidence="1" id="KW-0597">Phosphoprotein</keyword>
<protein>
    <recommendedName>
        <fullName evidence="3">Histidine kinase domain-containing protein</fullName>
    </recommendedName>
</protein>
<feature type="transmembrane region" description="Helical" evidence="2">
    <location>
        <begin position="28"/>
        <end position="47"/>
    </location>
</feature>
<organism evidence="4">
    <name type="scientific">hydrothermal vent metagenome</name>
    <dbReference type="NCBI Taxonomy" id="652676"/>
    <lineage>
        <taxon>unclassified sequences</taxon>
        <taxon>metagenomes</taxon>
        <taxon>ecological metagenomes</taxon>
    </lineage>
</organism>
<feature type="transmembrane region" description="Helical" evidence="2">
    <location>
        <begin position="59"/>
        <end position="77"/>
    </location>
</feature>
<dbReference type="CDD" id="cd00075">
    <property type="entry name" value="HATPase"/>
    <property type="match status" value="1"/>
</dbReference>
<evidence type="ECO:0000256" key="1">
    <source>
        <dbReference type="ARBA" id="ARBA00022553"/>
    </source>
</evidence>
<dbReference type="SMART" id="SM00388">
    <property type="entry name" value="HisKA"/>
    <property type="match status" value="1"/>
</dbReference>
<dbReference type="AlphaFoldDB" id="A0A3B0WAK2"/>
<reference evidence="4" key="1">
    <citation type="submission" date="2018-06" db="EMBL/GenBank/DDBJ databases">
        <authorList>
            <person name="Zhirakovskaya E."/>
        </authorList>
    </citation>
    <scope>NUCLEOTIDE SEQUENCE</scope>
</reference>
<feature type="transmembrane region" description="Helical" evidence="2">
    <location>
        <begin position="133"/>
        <end position="151"/>
    </location>
</feature>
<dbReference type="PRINTS" id="PR00344">
    <property type="entry name" value="BCTRLSENSOR"/>
</dbReference>
<feature type="transmembrane region" description="Helical" evidence="2">
    <location>
        <begin position="97"/>
        <end position="121"/>
    </location>
</feature>
<dbReference type="InterPro" id="IPR036890">
    <property type="entry name" value="HATPase_C_sf"/>
</dbReference>